<dbReference type="PRINTS" id="PR00359">
    <property type="entry name" value="BP450"/>
</dbReference>
<accession>A0ABV6X1E1</accession>
<dbReference type="InterPro" id="IPR002397">
    <property type="entry name" value="Cyt_P450_B"/>
</dbReference>
<keyword evidence="2" id="KW-0349">Heme</keyword>
<dbReference type="InterPro" id="IPR001128">
    <property type="entry name" value="Cyt_P450"/>
</dbReference>
<dbReference type="PANTHER" id="PTHR46696">
    <property type="entry name" value="P450, PUTATIVE (EUROFUNG)-RELATED"/>
    <property type="match status" value="1"/>
</dbReference>
<dbReference type="InterPro" id="IPR017972">
    <property type="entry name" value="Cyt_P450_CS"/>
</dbReference>
<dbReference type="EMBL" id="JBHEZY010000005">
    <property type="protein sequence ID" value="MFC1432024.1"/>
    <property type="molecule type" value="Genomic_DNA"/>
</dbReference>
<evidence type="ECO:0000256" key="1">
    <source>
        <dbReference type="ARBA" id="ARBA00010617"/>
    </source>
</evidence>
<dbReference type="Proteomes" id="UP001592530">
    <property type="component" value="Unassembled WGS sequence"/>
</dbReference>
<dbReference type="CDD" id="cd11029">
    <property type="entry name" value="CYP107-like"/>
    <property type="match status" value="1"/>
</dbReference>
<dbReference type="Gene3D" id="1.10.630.10">
    <property type="entry name" value="Cytochrome P450"/>
    <property type="match status" value="1"/>
</dbReference>
<comment type="similarity">
    <text evidence="1 2">Belongs to the cytochrome P450 family.</text>
</comment>
<dbReference type="PRINTS" id="PR00385">
    <property type="entry name" value="P450"/>
</dbReference>
<organism evidence="3 4">
    <name type="scientific">Streptacidiphilus alkalitolerans</name>
    <dbReference type="NCBI Taxonomy" id="3342712"/>
    <lineage>
        <taxon>Bacteria</taxon>
        <taxon>Bacillati</taxon>
        <taxon>Actinomycetota</taxon>
        <taxon>Actinomycetes</taxon>
        <taxon>Kitasatosporales</taxon>
        <taxon>Streptomycetaceae</taxon>
        <taxon>Streptacidiphilus</taxon>
    </lineage>
</organism>
<name>A0ABV6X1E1_9ACTN</name>
<evidence type="ECO:0000313" key="3">
    <source>
        <dbReference type="EMBL" id="MFC1432024.1"/>
    </source>
</evidence>
<dbReference type="PROSITE" id="PS00086">
    <property type="entry name" value="CYTOCHROME_P450"/>
    <property type="match status" value="1"/>
</dbReference>
<dbReference type="SUPFAM" id="SSF48264">
    <property type="entry name" value="Cytochrome P450"/>
    <property type="match status" value="1"/>
</dbReference>
<keyword evidence="2" id="KW-0560">Oxidoreductase</keyword>
<dbReference type="PANTHER" id="PTHR46696:SF1">
    <property type="entry name" value="CYTOCHROME P450 YJIB-RELATED"/>
    <property type="match status" value="1"/>
</dbReference>
<dbReference type="RefSeq" id="WP_380553362.1">
    <property type="nucleotide sequence ID" value="NZ_JBHEZY010000005.1"/>
</dbReference>
<evidence type="ECO:0000313" key="4">
    <source>
        <dbReference type="Proteomes" id="UP001592530"/>
    </source>
</evidence>
<gene>
    <name evidence="3" type="ORF">ACEZDB_15360</name>
</gene>
<protein>
    <submittedName>
        <fullName evidence="3">Cytochrome P450</fullName>
    </submittedName>
</protein>
<dbReference type="InterPro" id="IPR036396">
    <property type="entry name" value="Cyt_P450_sf"/>
</dbReference>
<keyword evidence="2" id="KW-0479">Metal-binding</keyword>
<sequence length="392" mass="41510">MPGTPSDPAPGADPYRGYAALRQRCPVQAVPSAAGGFPGYLVTGHAEARQALLDPALSKDTAAFFADRPSGRRIHPALAQSMLATDPPAHTRLRRLVAGAFSSGTVDRLRPYIHQLAEQLVDAFDPAGTDLVEALAAPLPVTVIGELLGVPEADRGHLRDLSGRLFAAGRPQTVDDASHALAEYLDALVTAKRTTPGDDLLSRLLEARDGGGSPLTQFELTSLASLLLVAGHETSTNAIGNAVLALLQNPDALARLRQDPGLVEGAVDELLRYDSAVALATFRWTQRPTRLGGQDLDAGRPVLVSLGAANRDPLAFADPDRLDLDRDAGAQLAFGHGIHRCLGAPLARAELAIAVSTLLRRHPDVALAVPAEQLRWRETRLMRGLVALPVTL</sequence>
<comment type="caution">
    <text evidence="3">The sequence shown here is derived from an EMBL/GenBank/DDBJ whole genome shotgun (WGS) entry which is preliminary data.</text>
</comment>
<dbReference type="Pfam" id="PF00067">
    <property type="entry name" value="p450"/>
    <property type="match status" value="1"/>
</dbReference>
<evidence type="ECO:0000256" key="2">
    <source>
        <dbReference type="RuleBase" id="RU000461"/>
    </source>
</evidence>
<keyword evidence="2" id="KW-0408">Iron</keyword>
<keyword evidence="2" id="KW-0503">Monooxygenase</keyword>
<reference evidence="3 4" key="1">
    <citation type="submission" date="2024-09" db="EMBL/GenBank/DDBJ databases">
        <authorList>
            <person name="Lee S.D."/>
        </authorList>
    </citation>
    <scope>NUCLEOTIDE SEQUENCE [LARGE SCALE GENOMIC DNA]</scope>
    <source>
        <strain evidence="3 4">N1-3</strain>
    </source>
</reference>
<proteinExistence type="inferred from homology"/>